<dbReference type="InterPro" id="IPR008250">
    <property type="entry name" value="ATPase_P-typ_transduc_dom_A_sf"/>
</dbReference>
<feature type="transmembrane region" description="Helical" evidence="12">
    <location>
        <begin position="218"/>
        <end position="242"/>
    </location>
</feature>
<dbReference type="PANTHER" id="PTHR43294">
    <property type="entry name" value="SODIUM/POTASSIUM-TRANSPORTING ATPASE SUBUNIT ALPHA"/>
    <property type="match status" value="1"/>
</dbReference>
<dbReference type="InterPro" id="IPR050510">
    <property type="entry name" value="Cation_transp_ATPase_P-type"/>
</dbReference>
<dbReference type="Pfam" id="PF00122">
    <property type="entry name" value="E1-E2_ATPase"/>
    <property type="match status" value="1"/>
</dbReference>
<dbReference type="PRINTS" id="PR00121">
    <property type="entry name" value="NAKATPASE"/>
</dbReference>
<evidence type="ECO:0000313" key="15">
    <source>
        <dbReference type="Proteomes" id="UP000824681"/>
    </source>
</evidence>
<dbReference type="Proteomes" id="UP000824681">
    <property type="component" value="Chromosome"/>
</dbReference>
<dbReference type="InterPro" id="IPR023214">
    <property type="entry name" value="HAD_sf"/>
</dbReference>
<dbReference type="SUPFAM" id="SSF81660">
    <property type="entry name" value="Metal cation-transporting ATPase, ATP-binding domain N"/>
    <property type="match status" value="1"/>
</dbReference>
<evidence type="ECO:0000256" key="6">
    <source>
        <dbReference type="ARBA" id="ARBA00022840"/>
    </source>
</evidence>
<dbReference type="RefSeq" id="WP_020544619.1">
    <property type="nucleotide sequence ID" value="NZ_CP068985.1"/>
</dbReference>
<dbReference type="PRINTS" id="PR00119">
    <property type="entry name" value="CATATPASE"/>
</dbReference>
<evidence type="ECO:0000256" key="9">
    <source>
        <dbReference type="ARBA" id="ARBA00023136"/>
    </source>
</evidence>
<name>A0ABX8TXN5_9ACTN</name>
<evidence type="ECO:0000313" key="14">
    <source>
        <dbReference type="EMBL" id="QYC40251.1"/>
    </source>
</evidence>
<keyword evidence="7" id="KW-1278">Translocase</keyword>
<dbReference type="PROSITE" id="PS00154">
    <property type="entry name" value="ATPASE_E1_E2"/>
    <property type="match status" value="1"/>
</dbReference>
<feature type="transmembrane region" description="Helical" evidence="12">
    <location>
        <begin position="788"/>
        <end position="806"/>
    </location>
</feature>
<dbReference type="SFLD" id="SFLDF00027">
    <property type="entry name" value="p-type_atpase"/>
    <property type="match status" value="1"/>
</dbReference>
<keyword evidence="3" id="KW-1003">Cell membrane</keyword>
<dbReference type="SMART" id="SM00831">
    <property type="entry name" value="Cation_ATPase_N"/>
    <property type="match status" value="1"/>
</dbReference>
<dbReference type="InterPro" id="IPR036412">
    <property type="entry name" value="HAD-like_sf"/>
</dbReference>
<dbReference type="NCBIfam" id="TIGR01494">
    <property type="entry name" value="ATPase_P-type"/>
    <property type="match status" value="2"/>
</dbReference>
<organism evidence="14 15">
    <name type="scientific">Nonomuraea coxensis DSM 45129</name>
    <dbReference type="NCBI Taxonomy" id="1122611"/>
    <lineage>
        <taxon>Bacteria</taxon>
        <taxon>Bacillati</taxon>
        <taxon>Actinomycetota</taxon>
        <taxon>Actinomycetes</taxon>
        <taxon>Streptosporangiales</taxon>
        <taxon>Streptosporangiaceae</taxon>
        <taxon>Nonomuraea</taxon>
    </lineage>
</organism>
<keyword evidence="4 12" id="KW-0812">Transmembrane</keyword>
<evidence type="ECO:0000256" key="2">
    <source>
        <dbReference type="ARBA" id="ARBA00005675"/>
    </source>
</evidence>
<feature type="region of interest" description="Disordered" evidence="11">
    <location>
        <begin position="810"/>
        <end position="843"/>
    </location>
</feature>
<dbReference type="InterPro" id="IPR001757">
    <property type="entry name" value="P_typ_ATPase"/>
</dbReference>
<comment type="catalytic activity">
    <reaction evidence="10">
        <text>ATP + H2O = ADP + phosphate + H(+)</text>
        <dbReference type="Rhea" id="RHEA:13065"/>
        <dbReference type="ChEBI" id="CHEBI:15377"/>
        <dbReference type="ChEBI" id="CHEBI:15378"/>
        <dbReference type="ChEBI" id="CHEBI:30616"/>
        <dbReference type="ChEBI" id="CHEBI:43474"/>
        <dbReference type="ChEBI" id="CHEBI:456216"/>
    </reaction>
</comment>
<feature type="transmembrane region" description="Helical" evidence="12">
    <location>
        <begin position="41"/>
        <end position="63"/>
    </location>
</feature>
<feature type="transmembrane region" description="Helical" evidence="12">
    <location>
        <begin position="676"/>
        <end position="701"/>
    </location>
</feature>
<dbReference type="SUPFAM" id="SSF81665">
    <property type="entry name" value="Calcium ATPase, transmembrane domain M"/>
    <property type="match status" value="1"/>
</dbReference>
<evidence type="ECO:0000256" key="1">
    <source>
        <dbReference type="ARBA" id="ARBA00004651"/>
    </source>
</evidence>
<dbReference type="InterPro" id="IPR023299">
    <property type="entry name" value="ATPase_P-typ_cyto_dom_N"/>
</dbReference>
<evidence type="ECO:0000256" key="4">
    <source>
        <dbReference type="ARBA" id="ARBA00022692"/>
    </source>
</evidence>
<evidence type="ECO:0000256" key="3">
    <source>
        <dbReference type="ARBA" id="ARBA00022475"/>
    </source>
</evidence>
<evidence type="ECO:0000256" key="11">
    <source>
        <dbReference type="SAM" id="MobiDB-lite"/>
    </source>
</evidence>
<comment type="similarity">
    <text evidence="2">Belongs to the cation transport ATPase (P-type) (TC 3.A.3) family. Type IIA subfamily.</text>
</comment>
<evidence type="ECO:0000256" key="5">
    <source>
        <dbReference type="ARBA" id="ARBA00022741"/>
    </source>
</evidence>
<sequence length="843" mass="87478">MIPLTVSHSGQGLTTAQAAARLAADGPNVLPPPRRTRPIVLLVRQLAHFFALLLWGASALALLAGMPQLAVAIVVVVLLNGGFAFAQEYRADQAAQKLRELIPANAVVRRDGRRRLVGAAELVVGDVVLLEAGDRISADLELTEAHALAVNESTLTGESVPARPRTGDPAFAGTFVVEGEAEAVVVATGGRTRLAGIARLTQEATRPPSPLSVQLGKVVRIVAGIALAVGTAFFCLALLLGMEASQSFLFALGVTVALVPEGLLPTVTLSLARAAQRMAARQALVRHLEAVETLGSATFICTDKTGTLTRNEMTVAEVWAPRCPPAEVLRPAVLSSTGRMSDGKPVGDPMEVALHVEALRLGADLTGEITARNPFDPVRRRSSVVVGGRLQLKGAPDSVLPLCQDVPGTADALARMSERGLRVLAVARGDTAEERDLELLGLVGLYDPPRDDVAEAIQKCRAAGIRLAMVTGDHPGTARAIAAEVGLLGPDRLVVTGAELPDDDAALGELLDRDGVVVARVTPEDKLRIARALRARGHVVAMTGDGVNDGPALREADIGIAMGASGTDVAREAADLVLLDDHFATIVAAVELGRATYANVRRFLTYHLTDNVAELTPFAVWALSGGTVPLALSVLQVLALDIGTDLLPALALGAEPANPRTMRGPARAGGLIDRRLLVRVFGVLGPAQAIAEMAAFLGVLLLSGWHLGAAPDAGVLGAASGAAFAAVVLGQLVNAFACRSESRWIGRLRGRANPLLLGAVAFEAVLLLVFLGVPPVAGLLGGTFPGPAGWALALLAIPVMVAADTAHKTWRASRGRTSSRPETSGSAAREPAGAGLNRDGNRP</sequence>
<feature type="transmembrane region" description="Helical" evidence="12">
    <location>
        <begin position="755"/>
        <end position="776"/>
    </location>
</feature>
<feature type="transmembrane region" description="Helical" evidence="12">
    <location>
        <begin position="69"/>
        <end position="89"/>
    </location>
</feature>
<evidence type="ECO:0000256" key="12">
    <source>
        <dbReference type="SAM" id="Phobius"/>
    </source>
</evidence>
<dbReference type="EMBL" id="CP068985">
    <property type="protein sequence ID" value="QYC40251.1"/>
    <property type="molecule type" value="Genomic_DNA"/>
</dbReference>
<evidence type="ECO:0000256" key="8">
    <source>
        <dbReference type="ARBA" id="ARBA00022989"/>
    </source>
</evidence>
<dbReference type="Gene3D" id="3.40.1110.10">
    <property type="entry name" value="Calcium-transporting ATPase, cytoplasmic domain N"/>
    <property type="match status" value="2"/>
</dbReference>
<keyword evidence="9 12" id="KW-0472">Membrane</keyword>
<dbReference type="Gene3D" id="1.20.1110.10">
    <property type="entry name" value="Calcium-transporting ATPase, transmembrane domain"/>
    <property type="match status" value="2"/>
</dbReference>
<dbReference type="SFLD" id="SFLDS00003">
    <property type="entry name" value="Haloacid_Dehalogenase"/>
    <property type="match status" value="1"/>
</dbReference>
<dbReference type="InterPro" id="IPR018303">
    <property type="entry name" value="ATPase_P-typ_P_site"/>
</dbReference>
<dbReference type="InterPro" id="IPR059000">
    <property type="entry name" value="ATPase_P-type_domA"/>
</dbReference>
<dbReference type="Pfam" id="PF00689">
    <property type="entry name" value="Cation_ATPase_C"/>
    <property type="match status" value="1"/>
</dbReference>
<feature type="domain" description="Cation-transporting P-type ATPase N-terminal" evidence="13">
    <location>
        <begin position="4"/>
        <end position="66"/>
    </location>
</feature>
<keyword evidence="8 12" id="KW-1133">Transmembrane helix</keyword>
<dbReference type="Gene3D" id="3.40.50.1000">
    <property type="entry name" value="HAD superfamily/HAD-like"/>
    <property type="match status" value="2"/>
</dbReference>
<dbReference type="Pfam" id="PF00690">
    <property type="entry name" value="Cation_ATPase_N"/>
    <property type="match status" value="1"/>
</dbReference>
<evidence type="ECO:0000259" key="13">
    <source>
        <dbReference type="SMART" id="SM00831"/>
    </source>
</evidence>
<reference evidence="14 15" key="1">
    <citation type="journal article" date="2021" name="ACS Chem. Biol.">
        <title>Genomic-Led Discovery of a Novel Glycopeptide Antibiotic by Nonomuraea coxensis DSM 45129.</title>
        <authorList>
            <person name="Yushchuk O."/>
            <person name="Vior N.M."/>
            <person name="Andreo-Vidal A."/>
            <person name="Berini F."/>
            <person name="Ruckert C."/>
            <person name="Busche T."/>
            <person name="Binda E."/>
            <person name="Kalinowski J."/>
            <person name="Truman A.W."/>
            <person name="Marinelli F."/>
        </authorList>
    </citation>
    <scope>NUCLEOTIDE SEQUENCE [LARGE SCALE GENOMIC DNA]</scope>
    <source>
        <strain evidence="14 15">DSM 45129</strain>
    </source>
</reference>
<proteinExistence type="inferred from homology"/>
<feature type="transmembrane region" description="Helical" evidence="12">
    <location>
        <begin position="248"/>
        <end position="272"/>
    </location>
</feature>
<accession>A0ABX8TXN5</accession>
<dbReference type="InterPro" id="IPR023298">
    <property type="entry name" value="ATPase_P-typ_TM_dom_sf"/>
</dbReference>
<dbReference type="PANTHER" id="PTHR43294:SF21">
    <property type="entry name" value="CATION TRANSPORTING ATPASE"/>
    <property type="match status" value="1"/>
</dbReference>
<gene>
    <name evidence="14" type="primary">yloB</name>
    <name evidence="14" type="ORF">Nocox_13170</name>
</gene>
<protein>
    <submittedName>
        <fullName evidence="14">Calcium-transporting ATPase</fullName>
    </submittedName>
</protein>
<dbReference type="Pfam" id="PF00702">
    <property type="entry name" value="Hydrolase"/>
    <property type="match status" value="1"/>
</dbReference>
<dbReference type="SUPFAM" id="SSF56784">
    <property type="entry name" value="HAD-like"/>
    <property type="match status" value="1"/>
</dbReference>
<feature type="compositionally biased region" description="Polar residues" evidence="11">
    <location>
        <begin position="815"/>
        <end position="826"/>
    </location>
</feature>
<comment type="subcellular location">
    <subcellularLocation>
        <location evidence="1">Cell membrane</location>
        <topology evidence="1">Multi-pass membrane protein</topology>
    </subcellularLocation>
</comment>
<evidence type="ECO:0000256" key="7">
    <source>
        <dbReference type="ARBA" id="ARBA00022967"/>
    </source>
</evidence>
<dbReference type="Gene3D" id="2.70.150.10">
    <property type="entry name" value="Calcium-transporting ATPase, cytoplasmic transduction domain A"/>
    <property type="match status" value="1"/>
</dbReference>
<dbReference type="SUPFAM" id="SSF81653">
    <property type="entry name" value="Calcium ATPase, transduction domain A"/>
    <property type="match status" value="1"/>
</dbReference>
<keyword evidence="5" id="KW-0547">Nucleotide-binding</keyword>
<keyword evidence="15" id="KW-1185">Reference proteome</keyword>
<dbReference type="InterPro" id="IPR004014">
    <property type="entry name" value="ATPase_P-typ_cation-transptr_N"/>
</dbReference>
<feature type="transmembrane region" description="Helical" evidence="12">
    <location>
        <begin position="713"/>
        <end position="734"/>
    </location>
</feature>
<dbReference type="SFLD" id="SFLDG00002">
    <property type="entry name" value="C1.7:_P-type_atpase_like"/>
    <property type="match status" value="1"/>
</dbReference>
<dbReference type="InterPro" id="IPR006068">
    <property type="entry name" value="ATPase_P-typ_cation-transptr_C"/>
</dbReference>
<dbReference type="InterPro" id="IPR044492">
    <property type="entry name" value="P_typ_ATPase_HD_dom"/>
</dbReference>
<keyword evidence="6" id="KW-0067">ATP-binding</keyword>
<evidence type="ECO:0000256" key="10">
    <source>
        <dbReference type="ARBA" id="ARBA00049360"/>
    </source>
</evidence>